<evidence type="ECO:0000313" key="4">
    <source>
        <dbReference type="Proteomes" id="UP000316770"/>
    </source>
</evidence>
<accession>A0A518IUU5</accession>
<dbReference type="EMBL" id="CP036318">
    <property type="protein sequence ID" value="QDV56864.1"/>
    <property type="molecule type" value="Genomic_DNA"/>
</dbReference>
<keyword evidence="1" id="KW-1133">Transmembrane helix</keyword>
<evidence type="ECO:0000313" key="3">
    <source>
        <dbReference type="EMBL" id="QDV56864.1"/>
    </source>
</evidence>
<evidence type="ECO:0000256" key="1">
    <source>
        <dbReference type="SAM" id="Phobius"/>
    </source>
</evidence>
<sequence>MNNNQSHRRQPIALRSPRSRRGAVAVEFALTAGIAIAFFFASFEFCRVAMIRHTVDNAVYEAARTGIVPGATSNEVRTKANEILATIGITNANVKVTPANISSAATNLTVDITVPIEKNAFGASLFFKGKSVQRALTMARETAQ</sequence>
<keyword evidence="1" id="KW-0472">Membrane</keyword>
<dbReference type="RefSeq" id="WP_145285754.1">
    <property type="nucleotide sequence ID" value="NZ_CP036318.1"/>
</dbReference>
<proteinExistence type="predicted"/>
<protein>
    <submittedName>
        <fullName evidence="3">TadE-like protein</fullName>
    </submittedName>
</protein>
<name>A0A518IUU5_9BACT</name>
<feature type="domain" description="TadE-like" evidence="2">
    <location>
        <begin position="22"/>
        <end position="64"/>
    </location>
</feature>
<dbReference type="InterPro" id="IPR012495">
    <property type="entry name" value="TadE-like_dom"/>
</dbReference>
<dbReference type="Proteomes" id="UP000316770">
    <property type="component" value="Chromosome"/>
</dbReference>
<keyword evidence="1" id="KW-0812">Transmembrane</keyword>
<keyword evidence="4" id="KW-1185">Reference proteome</keyword>
<organism evidence="3 4">
    <name type="scientific">Rosistilla oblonga</name>
    <dbReference type="NCBI Taxonomy" id="2527990"/>
    <lineage>
        <taxon>Bacteria</taxon>
        <taxon>Pseudomonadati</taxon>
        <taxon>Planctomycetota</taxon>
        <taxon>Planctomycetia</taxon>
        <taxon>Pirellulales</taxon>
        <taxon>Pirellulaceae</taxon>
        <taxon>Rosistilla</taxon>
    </lineage>
</organism>
<dbReference type="AlphaFoldDB" id="A0A518IUU5"/>
<evidence type="ECO:0000259" key="2">
    <source>
        <dbReference type="Pfam" id="PF07811"/>
    </source>
</evidence>
<feature type="transmembrane region" description="Helical" evidence="1">
    <location>
        <begin position="21"/>
        <end position="43"/>
    </location>
</feature>
<reference evidence="3 4" key="1">
    <citation type="submission" date="2019-02" db="EMBL/GenBank/DDBJ databases">
        <title>Deep-cultivation of Planctomycetes and their phenomic and genomic characterization uncovers novel biology.</title>
        <authorList>
            <person name="Wiegand S."/>
            <person name="Jogler M."/>
            <person name="Boedeker C."/>
            <person name="Pinto D."/>
            <person name="Vollmers J."/>
            <person name="Rivas-Marin E."/>
            <person name="Kohn T."/>
            <person name="Peeters S.H."/>
            <person name="Heuer A."/>
            <person name="Rast P."/>
            <person name="Oberbeckmann S."/>
            <person name="Bunk B."/>
            <person name="Jeske O."/>
            <person name="Meyerdierks A."/>
            <person name="Storesund J.E."/>
            <person name="Kallscheuer N."/>
            <person name="Luecker S."/>
            <person name="Lage O.M."/>
            <person name="Pohl T."/>
            <person name="Merkel B.J."/>
            <person name="Hornburger P."/>
            <person name="Mueller R.-W."/>
            <person name="Bruemmer F."/>
            <person name="Labrenz M."/>
            <person name="Spormann A.M."/>
            <person name="Op den Camp H."/>
            <person name="Overmann J."/>
            <person name="Amann R."/>
            <person name="Jetten M.S.M."/>
            <person name="Mascher T."/>
            <person name="Medema M.H."/>
            <person name="Devos D.P."/>
            <person name="Kaster A.-K."/>
            <person name="Ovreas L."/>
            <person name="Rohde M."/>
            <person name="Galperin M.Y."/>
            <person name="Jogler C."/>
        </authorList>
    </citation>
    <scope>NUCLEOTIDE SEQUENCE [LARGE SCALE GENOMIC DNA]</scope>
    <source>
        <strain evidence="3 4">Mal33</strain>
    </source>
</reference>
<dbReference type="Pfam" id="PF07811">
    <property type="entry name" value="TadE"/>
    <property type="match status" value="1"/>
</dbReference>
<gene>
    <name evidence="3" type="ORF">Mal33_28650</name>
</gene>